<comment type="caution">
    <text evidence="2">The sequence shown here is derived from an EMBL/GenBank/DDBJ whole genome shotgun (WGS) entry which is preliminary data.</text>
</comment>
<feature type="region of interest" description="Disordered" evidence="1">
    <location>
        <begin position="1"/>
        <end position="44"/>
    </location>
</feature>
<evidence type="ECO:0000313" key="2">
    <source>
        <dbReference type="EMBL" id="KAH9811156.1"/>
    </source>
</evidence>
<evidence type="ECO:0000313" key="3">
    <source>
        <dbReference type="Proteomes" id="UP001138500"/>
    </source>
</evidence>
<feature type="compositionally biased region" description="Acidic residues" evidence="1">
    <location>
        <begin position="94"/>
        <end position="109"/>
    </location>
</feature>
<evidence type="ECO:0000256" key="1">
    <source>
        <dbReference type="SAM" id="MobiDB-lite"/>
    </source>
</evidence>
<dbReference type="AlphaFoldDB" id="A0A9W7VYH5"/>
<dbReference type="EMBL" id="RIBY02002489">
    <property type="protein sequence ID" value="KAH9811156.1"/>
    <property type="molecule type" value="Genomic_DNA"/>
</dbReference>
<dbReference type="Proteomes" id="UP001138500">
    <property type="component" value="Unassembled WGS sequence"/>
</dbReference>
<proteinExistence type="predicted"/>
<dbReference type="OrthoDB" id="10433343at2759"/>
<organism evidence="2 3">
    <name type="scientific">Teratosphaeria destructans</name>
    <dbReference type="NCBI Taxonomy" id="418781"/>
    <lineage>
        <taxon>Eukaryota</taxon>
        <taxon>Fungi</taxon>
        <taxon>Dikarya</taxon>
        <taxon>Ascomycota</taxon>
        <taxon>Pezizomycotina</taxon>
        <taxon>Dothideomycetes</taxon>
        <taxon>Dothideomycetidae</taxon>
        <taxon>Mycosphaerellales</taxon>
        <taxon>Teratosphaeriaceae</taxon>
        <taxon>Teratosphaeria</taxon>
    </lineage>
</organism>
<keyword evidence="3" id="KW-1185">Reference proteome</keyword>
<reference evidence="2 3" key="1">
    <citation type="journal article" date="2018" name="IMA Fungus">
        <title>IMA Genome-F 10: Nine draft genome sequences of Claviceps purpurea s.lat., including C. arundinis, C. humidiphila, and C. cf. spartinae, pseudomolecules for the pitch canker pathogen Fusarium circinatum, draft genome of Davidsoniella eucalypti, Grosmannia galeiformis, Quambalaria eucalypti, and Teratosphaeria destructans.</title>
        <authorList>
            <person name="Wingfield B.D."/>
            <person name="Liu M."/>
            <person name="Nguyen H.D."/>
            <person name="Lane F.A."/>
            <person name="Morgan S.W."/>
            <person name="De Vos L."/>
            <person name="Wilken P.M."/>
            <person name="Duong T.A."/>
            <person name="Aylward J."/>
            <person name="Coetzee M.P."/>
            <person name="Dadej K."/>
            <person name="De Beer Z.W."/>
            <person name="Findlay W."/>
            <person name="Havenga M."/>
            <person name="Kolarik M."/>
            <person name="Menzies J.G."/>
            <person name="Naidoo K."/>
            <person name="Pochopski O."/>
            <person name="Shoukouhi P."/>
            <person name="Santana Q.C."/>
            <person name="Seifert K.A."/>
            <person name="Soal N."/>
            <person name="Steenkamp E.T."/>
            <person name="Tatham C.T."/>
            <person name="van der Nest M.A."/>
            <person name="Wingfield M.J."/>
        </authorList>
    </citation>
    <scope>NUCLEOTIDE SEQUENCE [LARGE SCALE GENOMIC DNA]</scope>
    <source>
        <strain evidence="2">CMW44962</strain>
    </source>
</reference>
<feature type="region of interest" description="Disordered" evidence="1">
    <location>
        <begin position="94"/>
        <end position="141"/>
    </location>
</feature>
<sequence length="164" mass="17949">MASSGIITASAVTQPAAPQAQHCTNTAPFPCHKPDEGSTRFPPVDLRKPYVQLLMKEPYPEPKARIFHARQCRKVLRVLSAGQLHRDWKTIPVFEDDFSDGDEQDDSDGEAMPAPASLADATDSEPDEAPSPKRKLSITAAVRCDGPPKRAVLVYEPGAEFIRL</sequence>
<name>A0A9W7VYH5_9PEZI</name>
<gene>
    <name evidence="2" type="ORF">Tdes44962_MAKER05888</name>
</gene>
<feature type="compositionally biased region" description="Polar residues" evidence="1">
    <location>
        <begin position="1"/>
        <end position="13"/>
    </location>
</feature>
<accession>A0A9W7VYH5</accession>
<protein>
    <submittedName>
        <fullName evidence="2">Uncharacterized protein</fullName>
    </submittedName>
</protein>
<reference evidence="2 3" key="2">
    <citation type="journal article" date="2021" name="Curr. Genet.">
        <title>Genetic response to nitrogen starvation in the aggressive Eucalyptus foliar pathogen Teratosphaeria destructans.</title>
        <authorList>
            <person name="Havenga M."/>
            <person name="Wingfield B.D."/>
            <person name="Wingfield M.J."/>
            <person name="Dreyer L.L."/>
            <person name="Roets F."/>
            <person name="Aylward J."/>
        </authorList>
    </citation>
    <scope>NUCLEOTIDE SEQUENCE [LARGE SCALE GENOMIC DNA]</scope>
    <source>
        <strain evidence="2">CMW44962</strain>
    </source>
</reference>